<feature type="domain" description="Protein kinase" evidence="6">
    <location>
        <begin position="1"/>
        <end position="80"/>
    </location>
</feature>
<dbReference type="AlphaFoldDB" id="A0A397SPM4"/>
<protein>
    <recommendedName>
        <fullName evidence="6">Protein kinase domain-containing protein</fullName>
    </recommendedName>
</protein>
<dbReference type="Proteomes" id="UP000265703">
    <property type="component" value="Unassembled WGS sequence"/>
</dbReference>
<dbReference type="SUPFAM" id="SSF56112">
    <property type="entry name" value="Protein kinase-like (PK-like)"/>
    <property type="match status" value="1"/>
</dbReference>
<evidence type="ECO:0000256" key="1">
    <source>
        <dbReference type="ARBA" id="ARBA00022527"/>
    </source>
</evidence>
<evidence type="ECO:0000256" key="2">
    <source>
        <dbReference type="ARBA" id="ARBA00022679"/>
    </source>
</evidence>
<dbReference type="PROSITE" id="PS50011">
    <property type="entry name" value="PROTEIN_KINASE_DOM"/>
    <property type="match status" value="1"/>
</dbReference>
<dbReference type="InterPro" id="IPR001245">
    <property type="entry name" value="Ser-Thr/Tyr_kinase_cat_dom"/>
</dbReference>
<evidence type="ECO:0000256" key="3">
    <source>
        <dbReference type="ARBA" id="ARBA00022741"/>
    </source>
</evidence>
<keyword evidence="5" id="KW-0067">ATP-binding</keyword>
<evidence type="ECO:0000313" key="8">
    <source>
        <dbReference type="Proteomes" id="UP000265703"/>
    </source>
</evidence>
<accession>A0A397SPM4</accession>
<dbReference type="GO" id="GO:0007254">
    <property type="term" value="P:JNK cascade"/>
    <property type="evidence" value="ECO:0007669"/>
    <property type="project" value="TreeGrafter"/>
</dbReference>
<evidence type="ECO:0000256" key="5">
    <source>
        <dbReference type="ARBA" id="ARBA00022840"/>
    </source>
</evidence>
<keyword evidence="1" id="KW-0723">Serine/threonine-protein kinase</keyword>
<dbReference type="InterPro" id="IPR000719">
    <property type="entry name" value="Prot_kinase_dom"/>
</dbReference>
<organism evidence="7 8">
    <name type="scientific">Glomus cerebriforme</name>
    <dbReference type="NCBI Taxonomy" id="658196"/>
    <lineage>
        <taxon>Eukaryota</taxon>
        <taxon>Fungi</taxon>
        <taxon>Fungi incertae sedis</taxon>
        <taxon>Mucoromycota</taxon>
        <taxon>Glomeromycotina</taxon>
        <taxon>Glomeromycetes</taxon>
        <taxon>Glomerales</taxon>
        <taxon>Glomeraceae</taxon>
        <taxon>Glomus</taxon>
    </lineage>
</organism>
<keyword evidence="8" id="KW-1185">Reference proteome</keyword>
<name>A0A397SPM4_9GLOM</name>
<keyword evidence="2" id="KW-0808">Transferase</keyword>
<dbReference type="Pfam" id="PF07714">
    <property type="entry name" value="PK_Tyr_Ser-Thr"/>
    <property type="match status" value="1"/>
</dbReference>
<evidence type="ECO:0000259" key="6">
    <source>
        <dbReference type="PROSITE" id="PS50011"/>
    </source>
</evidence>
<gene>
    <name evidence="7" type="ORF">C1645_739674</name>
</gene>
<comment type="caution">
    <text evidence="7">The sequence shown here is derived from an EMBL/GenBank/DDBJ whole genome shotgun (WGS) entry which is preliminary data.</text>
</comment>
<dbReference type="Gene3D" id="1.10.510.10">
    <property type="entry name" value="Transferase(Phosphotransferase) domain 1"/>
    <property type="match status" value="1"/>
</dbReference>
<proteinExistence type="predicted"/>
<reference evidence="7 8" key="1">
    <citation type="submission" date="2018-06" db="EMBL/GenBank/DDBJ databases">
        <title>Comparative genomics reveals the genomic features of Rhizophagus irregularis, R. cerebriforme, R. diaphanum and Gigaspora rosea, and their symbiotic lifestyle signature.</title>
        <authorList>
            <person name="Morin E."/>
            <person name="San Clemente H."/>
            <person name="Chen E.C.H."/>
            <person name="De La Providencia I."/>
            <person name="Hainaut M."/>
            <person name="Kuo A."/>
            <person name="Kohler A."/>
            <person name="Murat C."/>
            <person name="Tang N."/>
            <person name="Roy S."/>
            <person name="Loubradou J."/>
            <person name="Henrissat B."/>
            <person name="Grigoriev I.V."/>
            <person name="Corradi N."/>
            <person name="Roux C."/>
            <person name="Martin F.M."/>
        </authorList>
    </citation>
    <scope>NUCLEOTIDE SEQUENCE [LARGE SCALE GENOMIC DNA]</scope>
    <source>
        <strain evidence="7 8">DAOM 227022</strain>
    </source>
</reference>
<evidence type="ECO:0000313" key="7">
    <source>
        <dbReference type="EMBL" id="RIA88083.1"/>
    </source>
</evidence>
<dbReference type="EMBL" id="QKYT01000280">
    <property type="protein sequence ID" value="RIA88083.1"/>
    <property type="molecule type" value="Genomic_DNA"/>
</dbReference>
<dbReference type="PANTHER" id="PTHR46716">
    <property type="entry name" value="MITOGEN-ACTIVATED PROTEIN KINASE KINASE KINASE 7"/>
    <property type="match status" value="1"/>
</dbReference>
<dbReference type="GO" id="GO:0006955">
    <property type="term" value="P:immune response"/>
    <property type="evidence" value="ECO:0007669"/>
    <property type="project" value="TreeGrafter"/>
</dbReference>
<dbReference type="InterPro" id="IPR011009">
    <property type="entry name" value="Kinase-like_dom_sf"/>
</dbReference>
<sequence length="198" mass="22942">MASDIYSLGIIINEIISIIPPFNKESHDYYLAMDICRGKRPMISNETPNFLRDIIQKCWDADPKNRPDSYKIETLIKDFMYTKNEKGIHNELEIEHEKIEFTEQFEKLIKSSYNFTETKTTNSLKLQLISHSQATYTSQPLDLTNLPNPENCQNQEEFVSSRVQTTDIPESNNVDFLDLFDAFNVKSSNISTNQSDNI</sequence>
<evidence type="ECO:0000256" key="4">
    <source>
        <dbReference type="ARBA" id="ARBA00022777"/>
    </source>
</evidence>
<keyword evidence="4" id="KW-0418">Kinase</keyword>
<dbReference type="GO" id="GO:0004709">
    <property type="term" value="F:MAP kinase kinase kinase activity"/>
    <property type="evidence" value="ECO:0007669"/>
    <property type="project" value="TreeGrafter"/>
</dbReference>
<keyword evidence="3" id="KW-0547">Nucleotide-binding</keyword>
<dbReference type="PANTHER" id="PTHR46716:SF1">
    <property type="entry name" value="MITOGEN-ACTIVATED PROTEIN KINASE KINASE KINASE 7"/>
    <property type="match status" value="1"/>
</dbReference>
<dbReference type="GO" id="GO:0005524">
    <property type="term" value="F:ATP binding"/>
    <property type="evidence" value="ECO:0007669"/>
    <property type="project" value="UniProtKB-KW"/>
</dbReference>